<organism evidence="2 3">
    <name type="scientific">Chara braunii</name>
    <name type="common">Braun's stonewort</name>
    <dbReference type="NCBI Taxonomy" id="69332"/>
    <lineage>
        <taxon>Eukaryota</taxon>
        <taxon>Viridiplantae</taxon>
        <taxon>Streptophyta</taxon>
        <taxon>Charophyceae</taxon>
        <taxon>Charales</taxon>
        <taxon>Characeae</taxon>
        <taxon>Chara</taxon>
    </lineage>
</organism>
<evidence type="ECO:0000256" key="1">
    <source>
        <dbReference type="SAM" id="MobiDB-lite"/>
    </source>
</evidence>
<comment type="caution">
    <text evidence="2">The sequence shown here is derived from an EMBL/GenBank/DDBJ whole genome shotgun (WGS) entry which is preliminary data.</text>
</comment>
<keyword evidence="3" id="KW-1185">Reference proteome</keyword>
<name>A0A388M5D6_CHABU</name>
<evidence type="ECO:0000313" key="2">
    <source>
        <dbReference type="EMBL" id="GBG89750.1"/>
    </source>
</evidence>
<accession>A0A388M5D6</accession>
<proteinExistence type="predicted"/>
<dbReference type="Proteomes" id="UP000265515">
    <property type="component" value="Unassembled WGS sequence"/>
</dbReference>
<reference evidence="2 3" key="1">
    <citation type="journal article" date="2018" name="Cell">
        <title>The Chara Genome: Secondary Complexity and Implications for Plant Terrestrialization.</title>
        <authorList>
            <person name="Nishiyama T."/>
            <person name="Sakayama H."/>
            <person name="Vries J.D."/>
            <person name="Buschmann H."/>
            <person name="Saint-Marcoux D."/>
            <person name="Ullrich K.K."/>
            <person name="Haas F.B."/>
            <person name="Vanderstraeten L."/>
            <person name="Becker D."/>
            <person name="Lang D."/>
            <person name="Vosolsobe S."/>
            <person name="Rombauts S."/>
            <person name="Wilhelmsson P.K.I."/>
            <person name="Janitza P."/>
            <person name="Kern R."/>
            <person name="Heyl A."/>
            <person name="Rumpler F."/>
            <person name="Villalobos L.I.A.C."/>
            <person name="Clay J.M."/>
            <person name="Skokan R."/>
            <person name="Toyoda A."/>
            <person name="Suzuki Y."/>
            <person name="Kagoshima H."/>
            <person name="Schijlen E."/>
            <person name="Tajeshwar N."/>
            <person name="Catarino B."/>
            <person name="Hetherington A.J."/>
            <person name="Saltykova A."/>
            <person name="Bonnot C."/>
            <person name="Breuninger H."/>
            <person name="Symeonidi A."/>
            <person name="Radhakrishnan G.V."/>
            <person name="Van Nieuwerburgh F."/>
            <person name="Deforce D."/>
            <person name="Chang C."/>
            <person name="Karol K.G."/>
            <person name="Hedrich R."/>
            <person name="Ulvskov P."/>
            <person name="Glockner G."/>
            <person name="Delwiche C.F."/>
            <person name="Petrasek J."/>
            <person name="Van de Peer Y."/>
            <person name="Friml J."/>
            <person name="Beilby M."/>
            <person name="Dolan L."/>
            <person name="Kohara Y."/>
            <person name="Sugano S."/>
            <person name="Fujiyama A."/>
            <person name="Delaux P.-M."/>
            <person name="Quint M."/>
            <person name="TheiBen G."/>
            <person name="Hagemann M."/>
            <person name="Harholt J."/>
            <person name="Dunand C."/>
            <person name="Zachgo S."/>
            <person name="Langdale J."/>
            <person name="Maumus F."/>
            <person name="Straeten D.V.D."/>
            <person name="Gould S.B."/>
            <person name="Rensing S.A."/>
        </authorList>
    </citation>
    <scope>NUCLEOTIDE SEQUENCE [LARGE SCALE GENOMIC DNA]</scope>
    <source>
        <strain evidence="2 3">S276</strain>
    </source>
</reference>
<feature type="region of interest" description="Disordered" evidence="1">
    <location>
        <begin position="104"/>
        <end position="127"/>
    </location>
</feature>
<dbReference type="AlphaFoldDB" id="A0A388M5D6"/>
<dbReference type="EMBL" id="BFEA01000759">
    <property type="protein sequence ID" value="GBG89750.1"/>
    <property type="molecule type" value="Genomic_DNA"/>
</dbReference>
<evidence type="ECO:0000313" key="3">
    <source>
        <dbReference type="Proteomes" id="UP000265515"/>
    </source>
</evidence>
<gene>
    <name evidence="2" type="ORF">CBR_g49602</name>
</gene>
<dbReference type="Gramene" id="GBG89750">
    <property type="protein sequence ID" value="GBG89750"/>
    <property type="gene ID" value="CBR_g49602"/>
</dbReference>
<protein>
    <submittedName>
        <fullName evidence="2">Uncharacterized protein</fullName>
    </submittedName>
</protein>
<sequence>MKELRDLRASRKADKEILINLRAEIGSLRKEKEQSVEETRLWMNEVLRPGNKRGNIVISTPEGDDRQRSTLRVMESPSMIREELRKMKDMEYCTLREVEALKKRRADAEERRLEAEAKKKEAEDEVA</sequence>